<name>A0ACB0ZVX2_MELEN</name>
<proteinExistence type="predicted"/>
<accession>A0ACB0ZVX2</accession>
<organism evidence="1 2">
    <name type="scientific">Meloidogyne enterolobii</name>
    <name type="common">Root-knot nematode worm</name>
    <name type="synonym">Meloidogyne mayaguensis</name>
    <dbReference type="NCBI Taxonomy" id="390850"/>
    <lineage>
        <taxon>Eukaryota</taxon>
        <taxon>Metazoa</taxon>
        <taxon>Ecdysozoa</taxon>
        <taxon>Nematoda</taxon>
        <taxon>Chromadorea</taxon>
        <taxon>Rhabditida</taxon>
        <taxon>Tylenchina</taxon>
        <taxon>Tylenchomorpha</taxon>
        <taxon>Tylenchoidea</taxon>
        <taxon>Meloidogynidae</taxon>
        <taxon>Meloidogyninae</taxon>
        <taxon>Meloidogyne</taxon>
    </lineage>
</organism>
<evidence type="ECO:0000313" key="2">
    <source>
        <dbReference type="Proteomes" id="UP001497535"/>
    </source>
</evidence>
<comment type="caution">
    <text evidence="1">The sequence shown here is derived from an EMBL/GenBank/DDBJ whole genome shotgun (WGS) entry which is preliminary data.</text>
</comment>
<keyword evidence="2" id="KW-1185">Reference proteome</keyword>
<gene>
    <name evidence="1" type="ORF">MENTE1834_LOCUS29828</name>
</gene>
<sequence length="93" mass="11392">MFLKDYCFQHSNQFFKVFLIFFIRAFCSHFLTDAFTKLVFLTYLNVWFFTLCCLKIIFKFNFIRAFCSNLLNDAFTKLVYLTYLNVYFLLYIV</sequence>
<protein>
    <submittedName>
        <fullName evidence="1">Uncharacterized protein</fullName>
    </submittedName>
</protein>
<reference evidence="1" key="1">
    <citation type="submission" date="2023-11" db="EMBL/GenBank/DDBJ databases">
        <authorList>
            <person name="Poullet M."/>
        </authorList>
    </citation>
    <scope>NUCLEOTIDE SEQUENCE</scope>
    <source>
        <strain evidence="1">E1834</strain>
    </source>
</reference>
<dbReference type="EMBL" id="CAVMJV010000047">
    <property type="protein sequence ID" value="CAK5082537.1"/>
    <property type="molecule type" value="Genomic_DNA"/>
</dbReference>
<dbReference type="Proteomes" id="UP001497535">
    <property type="component" value="Unassembled WGS sequence"/>
</dbReference>
<evidence type="ECO:0000313" key="1">
    <source>
        <dbReference type="EMBL" id="CAK5082537.1"/>
    </source>
</evidence>